<evidence type="ECO:0000313" key="9">
    <source>
        <dbReference type="EMBL" id="KKL63377.1"/>
    </source>
</evidence>
<dbReference type="PROSITE" id="PS50928">
    <property type="entry name" value="ABC_TM1"/>
    <property type="match status" value="1"/>
</dbReference>
<evidence type="ECO:0000259" key="8">
    <source>
        <dbReference type="PROSITE" id="PS50928"/>
    </source>
</evidence>
<comment type="subcellular location">
    <subcellularLocation>
        <location evidence="1">Cell membrane</location>
        <topology evidence="1">Multi-pass membrane protein</topology>
    </subcellularLocation>
</comment>
<reference evidence="9" key="1">
    <citation type="journal article" date="2015" name="Nature">
        <title>Complex archaea that bridge the gap between prokaryotes and eukaryotes.</title>
        <authorList>
            <person name="Spang A."/>
            <person name="Saw J.H."/>
            <person name="Jorgensen S.L."/>
            <person name="Zaremba-Niedzwiedzka K."/>
            <person name="Martijn J."/>
            <person name="Lind A.E."/>
            <person name="van Eijk R."/>
            <person name="Schleper C."/>
            <person name="Guy L."/>
            <person name="Ettema T.J."/>
        </authorList>
    </citation>
    <scope>NUCLEOTIDE SEQUENCE</scope>
</reference>
<dbReference type="SUPFAM" id="SSF161098">
    <property type="entry name" value="MetI-like"/>
    <property type="match status" value="1"/>
</dbReference>
<dbReference type="InterPro" id="IPR035906">
    <property type="entry name" value="MetI-like_sf"/>
</dbReference>
<feature type="transmembrane region" description="Helical" evidence="7">
    <location>
        <begin position="238"/>
        <end position="259"/>
    </location>
</feature>
<keyword evidence="5 7" id="KW-1133">Transmembrane helix</keyword>
<evidence type="ECO:0000256" key="5">
    <source>
        <dbReference type="ARBA" id="ARBA00022989"/>
    </source>
</evidence>
<feature type="transmembrane region" description="Helical" evidence="7">
    <location>
        <begin position="12"/>
        <end position="31"/>
    </location>
</feature>
<evidence type="ECO:0000256" key="1">
    <source>
        <dbReference type="ARBA" id="ARBA00004651"/>
    </source>
</evidence>
<dbReference type="GO" id="GO:0055085">
    <property type="term" value="P:transmembrane transport"/>
    <property type="evidence" value="ECO:0007669"/>
    <property type="project" value="InterPro"/>
</dbReference>
<protein>
    <recommendedName>
        <fullName evidence="8">ABC transmembrane type-1 domain-containing protein</fullName>
    </recommendedName>
</protein>
<organism evidence="9">
    <name type="scientific">marine sediment metagenome</name>
    <dbReference type="NCBI Taxonomy" id="412755"/>
    <lineage>
        <taxon>unclassified sequences</taxon>
        <taxon>metagenomes</taxon>
        <taxon>ecological metagenomes</taxon>
    </lineage>
</organism>
<proteinExistence type="predicted"/>
<keyword evidence="2" id="KW-0813">Transport</keyword>
<feature type="transmembrane region" description="Helical" evidence="7">
    <location>
        <begin position="140"/>
        <end position="159"/>
    </location>
</feature>
<dbReference type="Pfam" id="PF00528">
    <property type="entry name" value="BPD_transp_1"/>
    <property type="match status" value="1"/>
</dbReference>
<feature type="transmembrane region" description="Helical" evidence="7">
    <location>
        <begin position="180"/>
        <end position="205"/>
    </location>
</feature>
<evidence type="ECO:0000256" key="3">
    <source>
        <dbReference type="ARBA" id="ARBA00022475"/>
    </source>
</evidence>
<dbReference type="CDD" id="cd06261">
    <property type="entry name" value="TM_PBP2"/>
    <property type="match status" value="1"/>
</dbReference>
<dbReference type="GO" id="GO:0005886">
    <property type="term" value="C:plasma membrane"/>
    <property type="evidence" value="ECO:0007669"/>
    <property type="project" value="UniProtKB-SubCell"/>
</dbReference>
<feature type="domain" description="ABC transmembrane type-1" evidence="8">
    <location>
        <begin position="69"/>
        <end position="259"/>
    </location>
</feature>
<dbReference type="AlphaFoldDB" id="A0A0F9GJK9"/>
<dbReference type="InterPro" id="IPR000515">
    <property type="entry name" value="MetI-like"/>
</dbReference>
<feature type="transmembrane region" description="Helical" evidence="7">
    <location>
        <begin position="107"/>
        <end position="134"/>
    </location>
</feature>
<comment type="caution">
    <text evidence="9">The sequence shown here is derived from an EMBL/GenBank/DDBJ whole genome shotgun (WGS) entry which is preliminary data.</text>
</comment>
<dbReference type="EMBL" id="LAZR01028192">
    <property type="protein sequence ID" value="KKL63377.1"/>
    <property type="molecule type" value="Genomic_DNA"/>
</dbReference>
<gene>
    <name evidence="9" type="ORF">LCGC14_2175700</name>
</gene>
<keyword evidence="4 7" id="KW-0812">Transmembrane</keyword>
<dbReference type="PANTHER" id="PTHR43744:SF8">
    <property type="entry name" value="SN-GLYCEROL-3-PHOSPHATE TRANSPORT SYSTEM PERMEASE PROTEIN UGPE"/>
    <property type="match status" value="1"/>
</dbReference>
<sequence>MRLSLLNRSIIYVVLIFVFILVAYPIAWMVISALKTNAEILAYPLSLPSRLNFGNFSAAWIEGKFGAYFFNSVFITLTSLTGIIFFSLLASYALARLDFPGRRIFTYLWLLGLMIPPHVVLIPSFKIMVFLNLIDNPLSLIFTYVGSTSMAVLIMRAFFATLPRDLEDAARIDGCSELGIFWKIALPLAKPAIGVIAIFYFVFLWNEFLFPLIYLRDERFFTVTLGLMNFRGQYRIDYALMFAALTIAAVPPIIGYLIFQKNFIKGLTAGALKF</sequence>
<feature type="transmembrane region" description="Helical" evidence="7">
    <location>
        <begin position="73"/>
        <end position="95"/>
    </location>
</feature>
<keyword evidence="3" id="KW-1003">Cell membrane</keyword>
<dbReference type="PANTHER" id="PTHR43744">
    <property type="entry name" value="ABC TRANSPORTER PERMEASE PROTEIN MG189-RELATED-RELATED"/>
    <property type="match status" value="1"/>
</dbReference>
<evidence type="ECO:0000256" key="2">
    <source>
        <dbReference type="ARBA" id="ARBA00022448"/>
    </source>
</evidence>
<evidence type="ECO:0000256" key="4">
    <source>
        <dbReference type="ARBA" id="ARBA00022692"/>
    </source>
</evidence>
<keyword evidence="6 7" id="KW-0472">Membrane</keyword>
<name>A0A0F9GJK9_9ZZZZ</name>
<accession>A0A0F9GJK9</accession>
<dbReference type="Gene3D" id="1.10.3720.10">
    <property type="entry name" value="MetI-like"/>
    <property type="match status" value="1"/>
</dbReference>
<evidence type="ECO:0000256" key="6">
    <source>
        <dbReference type="ARBA" id="ARBA00023136"/>
    </source>
</evidence>
<evidence type="ECO:0000256" key="7">
    <source>
        <dbReference type="SAM" id="Phobius"/>
    </source>
</evidence>